<dbReference type="PANTHER" id="PTHR30160">
    <property type="entry name" value="TETRAACYLDISACCHARIDE 4'-KINASE-RELATED"/>
    <property type="match status" value="1"/>
</dbReference>
<dbReference type="Proteomes" id="UP001501747">
    <property type="component" value="Unassembled WGS sequence"/>
</dbReference>
<dbReference type="EMBL" id="BAABAL010000018">
    <property type="protein sequence ID" value="GAA4023819.1"/>
    <property type="molecule type" value="Genomic_DNA"/>
</dbReference>
<dbReference type="PANTHER" id="PTHR30160:SF1">
    <property type="entry name" value="LIPOPOLYSACCHARIDE 1,2-N-ACETYLGLUCOSAMINETRANSFERASE-RELATED"/>
    <property type="match status" value="1"/>
</dbReference>
<dbReference type="CDD" id="cd03789">
    <property type="entry name" value="GT9_LPS_heptosyltransferase"/>
    <property type="match status" value="1"/>
</dbReference>
<evidence type="ECO:0000256" key="1">
    <source>
        <dbReference type="ARBA" id="ARBA00022676"/>
    </source>
</evidence>
<evidence type="ECO:0000313" key="4">
    <source>
        <dbReference type="Proteomes" id="UP001501747"/>
    </source>
</evidence>
<dbReference type="SUPFAM" id="SSF53756">
    <property type="entry name" value="UDP-Glycosyltransferase/glycogen phosphorylase"/>
    <property type="match status" value="1"/>
</dbReference>
<accession>A0ABP7TBA7</accession>
<dbReference type="Pfam" id="PF01075">
    <property type="entry name" value="Glyco_transf_9"/>
    <property type="match status" value="1"/>
</dbReference>
<evidence type="ECO:0000313" key="3">
    <source>
        <dbReference type="EMBL" id="GAA4023819.1"/>
    </source>
</evidence>
<dbReference type="InterPro" id="IPR051199">
    <property type="entry name" value="LPS_LOS_Heptosyltrfase"/>
</dbReference>
<comment type="caution">
    <text evidence="3">The sequence shown here is derived from an EMBL/GenBank/DDBJ whole genome shotgun (WGS) entry which is preliminary data.</text>
</comment>
<reference evidence="4" key="1">
    <citation type="journal article" date="2019" name="Int. J. Syst. Evol. Microbiol.">
        <title>The Global Catalogue of Microorganisms (GCM) 10K type strain sequencing project: providing services to taxonomists for standard genome sequencing and annotation.</title>
        <authorList>
            <consortium name="The Broad Institute Genomics Platform"/>
            <consortium name="The Broad Institute Genome Sequencing Center for Infectious Disease"/>
            <person name="Wu L."/>
            <person name="Ma J."/>
        </authorList>
    </citation>
    <scope>NUCLEOTIDE SEQUENCE [LARGE SCALE GENOMIC DNA]</scope>
    <source>
        <strain evidence="4">JCM 17342</strain>
    </source>
</reference>
<name>A0ABP7TBA7_9PSEU</name>
<dbReference type="InterPro" id="IPR002201">
    <property type="entry name" value="Glyco_trans_9"/>
</dbReference>
<keyword evidence="1" id="KW-0328">Glycosyltransferase</keyword>
<organism evidence="3 4">
    <name type="scientific">Allokutzneria multivorans</name>
    <dbReference type="NCBI Taxonomy" id="1142134"/>
    <lineage>
        <taxon>Bacteria</taxon>
        <taxon>Bacillati</taxon>
        <taxon>Actinomycetota</taxon>
        <taxon>Actinomycetes</taxon>
        <taxon>Pseudonocardiales</taxon>
        <taxon>Pseudonocardiaceae</taxon>
        <taxon>Allokutzneria</taxon>
    </lineage>
</organism>
<sequence>MSEAVGSSHTGVPSSGLRISIVLALMPPEYPAIPGEHFVCRRSPREADKMPAFSIGPLCAPVPDVRRIAVLRGGGLGDLFFALPAIESLALAYPGAEITLIGTSVHRDLLSGRPGPVSEVLVLPDLAEPPAFDLAVQLHGGGRWSNPFLRQLGARVTVGPNTPDAVALDRPVPFAYFQNETVRWLEVAGFAGAPVATLEPSLAVTEADLREASAALSGLPRPIVTVHPGATDPRRRWPHFAELITGIGDRASVVVVGTESEGALLQGLPGRVLSGLSMSGLVGVLASSAVVVANDSGPRHLAQAVGTQTVSIYWMGNVIHAGPAGRARHGVHISWTARCPVCGADCTRHDLGRCEHDASLVADVPVADVLTDTLSRL</sequence>
<proteinExistence type="predicted"/>
<keyword evidence="2" id="KW-0808">Transferase</keyword>
<evidence type="ECO:0000256" key="2">
    <source>
        <dbReference type="ARBA" id="ARBA00022679"/>
    </source>
</evidence>
<gene>
    <name evidence="3" type="ORF">GCM10022247_55300</name>
</gene>
<dbReference type="Gene3D" id="3.40.50.2000">
    <property type="entry name" value="Glycogen Phosphorylase B"/>
    <property type="match status" value="2"/>
</dbReference>
<keyword evidence="4" id="KW-1185">Reference proteome</keyword>
<protein>
    <submittedName>
        <fullName evidence="3">Glycosyltransferase family 9 protein</fullName>
    </submittedName>
</protein>